<sequence>MKVISIINFKGGVGKTTLTANIGAGLAARGLRVLIIDLDPQASLTFSFFRPEEWYENLANKRTIKQWYDSAGQGRTPTSLASLVSTPPRVAHLISGSGGWLDIIASHLDLLSVDLLLASALDPRSGQVPPRRFVKVHQRLADGLAEGVGDYDIVLIDCAPNFNLVTKNAVVASDFMLIPTRPDFLSTRGIDHLGGQARSLVRRYNEHAAEGGDGIIKEPSFAVVFTMVTFRSDEPIEAHATYIAQTRGLGVPTFSTLVRDRKAVYSAIPESGVPVVLAGSAPRAARQETRQLVDEFRNWIEGNAL</sequence>
<gene>
    <name evidence="2" type="ORF">RB614_29000</name>
</gene>
<feature type="domain" description="AAA" evidence="1">
    <location>
        <begin position="1"/>
        <end position="206"/>
    </location>
</feature>
<dbReference type="InterPro" id="IPR050678">
    <property type="entry name" value="DNA_Partitioning_ATPase"/>
</dbReference>
<dbReference type="Gene3D" id="3.40.50.300">
    <property type="entry name" value="P-loop containing nucleotide triphosphate hydrolases"/>
    <property type="match status" value="1"/>
</dbReference>
<dbReference type="RefSeq" id="WP_308715846.1">
    <property type="nucleotide sequence ID" value="NZ_JAVHUY010000032.1"/>
</dbReference>
<protein>
    <submittedName>
        <fullName evidence="2">ParA family protein</fullName>
    </submittedName>
</protein>
<dbReference type="PANTHER" id="PTHR13696">
    <property type="entry name" value="P-LOOP CONTAINING NUCLEOSIDE TRIPHOSPHATE HYDROLASE"/>
    <property type="match status" value="1"/>
</dbReference>
<dbReference type="InterPro" id="IPR025669">
    <property type="entry name" value="AAA_dom"/>
</dbReference>
<keyword evidence="3" id="KW-1185">Reference proteome</keyword>
<accession>A0ABU0ZNG4</accession>
<reference evidence="2 3" key="1">
    <citation type="submission" date="2023-08" db="EMBL/GenBank/DDBJ databases">
        <title>Phytohabitans sansha sp. nov., isolated from marine sediment.</title>
        <authorList>
            <person name="Zhao Y."/>
            <person name="Yi K."/>
        </authorList>
    </citation>
    <scope>NUCLEOTIDE SEQUENCE [LARGE SCALE GENOMIC DNA]</scope>
    <source>
        <strain evidence="2 3">ZYX-F-186</strain>
    </source>
</reference>
<dbReference type="Proteomes" id="UP001230908">
    <property type="component" value="Unassembled WGS sequence"/>
</dbReference>
<dbReference type="CDD" id="cd02042">
    <property type="entry name" value="ParAB_family"/>
    <property type="match status" value="1"/>
</dbReference>
<name>A0ABU0ZNG4_9ACTN</name>
<evidence type="ECO:0000313" key="3">
    <source>
        <dbReference type="Proteomes" id="UP001230908"/>
    </source>
</evidence>
<dbReference type="Pfam" id="PF13614">
    <property type="entry name" value="AAA_31"/>
    <property type="match status" value="1"/>
</dbReference>
<dbReference type="EMBL" id="JAVHUY010000032">
    <property type="protein sequence ID" value="MDQ7908576.1"/>
    <property type="molecule type" value="Genomic_DNA"/>
</dbReference>
<proteinExistence type="predicted"/>
<comment type="caution">
    <text evidence="2">The sequence shown here is derived from an EMBL/GenBank/DDBJ whole genome shotgun (WGS) entry which is preliminary data.</text>
</comment>
<evidence type="ECO:0000259" key="1">
    <source>
        <dbReference type="Pfam" id="PF13614"/>
    </source>
</evidence>
<evidence type="ECO:0000313" key="2">
    <source>
        <dbReference type="EMBL" id="MDQ7908576.1"/>
    </source>
</evidence>
<organism evidence="2 3">
    <name type="scientific">Phytohabitans maris</name>
    <dbReference type="NCBI Taxonomy" id="3071409"/>
    <lineage>
        <taxon>Bacteria</taxon>
        <taxon>Bacillati</taxon>
        <taxon>Actinomycetota</taxon>
        <taxon>Actinomycetes</taxon>
        <taxon>Micromonosporales</taxon>
        <taxon>Micromonosporaceae</taxon>
    </lineage>
</organism>
<dbReference type="InterPro" id="IPR027417">
    <property type="entry name" value="P-loop_NTPase"/>
</dbReference>
<dbReference type="PANTHER" id="PTHR13696:SF99">
    <property type="entry name" value="COBYRINIC ACID AC-DIAMIDE SYNTHASE"/>
    <property type="match status" value="1"/>
</dbReference>
<dbReference type="SUPFAM" id="SSF52540">
    <property type="entry name" value="P-loop containing nucleoside triphosphate hydrolases"/>
    <property type="match status" value="1"/>
</dbReference>